<keyword evidence="3" id="KW-1185">Reference proteome</keyword>
<name>A0ABU1ERL1_9FLAO</name>
<evidence type="ECO:0000313" key="2">
    <source>
        <dbReference type="EMBL" id="MDR5591019.1"/>
    </source>
</evidence>
<comment type="caution">
    <text evidence="2">The sequence shown here is derived from an EMBL/GenBank/DDBJ whole genome shotgun (WGS) entry which is preliminary data.</text>
</comment>
<accession>A0ABU1ERL1</accession>
<sequence length="157" mass="18394">MSNTELIQQFYQSFARADAEGMITAYHENVVFKDPAFGKLEKERARSMWRMLLSRNNEIHITHKILETSGNTAKVAWTAIYNYGPKKRKVVNHVTAHLVFQDAKIIKHTDKFNLWNWSRQALGLSGFLLGWTPFMKKKIQQKTNSLLHKFMEDRKNP</sequence>
<dbReference type="Gene3D" id="3.10.450.50">
    <property type="match status" value="1"/>
</dbReference>
<gene>
    <name evidence="2" type="ORF">RE431_10260</name>
</gene>
<proteinExistence type="predicted"/>
<organism evidence="2 3">
    <name type="scientific">Christiangramia sediminicola</name>
    <dbReference type="NCBI Taxonomy" id="3073267"/>
    <lineage>
        <taxon>Bacteria</taxon>
        <taxon>Pseudomonadati</taxon>
        <taxon>Bacteroidota</taxon>
        <taxon>Flavobacteriia</taxon>
        <taxon>Flavobacteriales</taxon>
        <taxon>Flavobacteriaceae</taxon>
        <taxon>Christiangramia</taxon>
    </lineage>
</organism>
<reference evidence="3" key="1">
    <citation type="submission" date="2023-07" db="EMBL/GenBank/DDBJ databases">
        <title>Christiangramia sp. SM2212., a novel bacterium of the family Flavobacteriaceae isolated from the sea sediment.</title>
        <authorList>
            <person name="Wang J."/>
            <person name="Zhang X."/>
        </authorList>
    </citation>
    <scope>NUCLEOTIDE SEQUENCE [LARGE SCALE GENOMIC DNA]</scope>
    <source>
        <strain evidence="3">SM2212</strain>
    </source>
</reference>
<feature type="domain" description="SnoaL-like" evidence="1">
    <location>
        <begin position="7"/>
        <end position="108"/>
    </location>
</feature>
<dbReference type="RefSeq" id="WP_309561885.1">
    <property type="nucleotide sequence ID" value="NZ_JAVJIU010000003.1"/>
</dbReference>
<evidence type="ECO:0000313" key="3">
    <source>
        <dbReference type="Proteomes" id="UP001257234"/>
    </source>
</evidence>
<dbReference type="Proteomes" id="UP001257234">
    <property type="component" value="Unassembled WGS sequence"/>
</dbReference>
<evidence type="ECO:0000259" key="1">
    <source>
        <dbReference type="Pfam" id="PF12680"/>
    </source>
</evidence>
<dbReference type="InterPro" id="IPR032710">
    <property type="entry name" value="NTF2-like_dom_sf"/>
</dbReference>
<dbReference type="InterPro" id="IPR037401">
    <property type="entry name" value="SnoaL-like"/>
</dbReference>
<dbReference type="EMBL" id="JAVJIU010000003">
    <property type="protein sequence ID" value="MDR5591019.1"/>
    <property type="molecule type" value="Genomic_DNA"/>
</dbReference>
<protein>
    <submittedName>
        <fullName evidence="2">Nuclear transport factor 2 family protein</fullName>
    </submittedName>
</protein>
<dbReference type="SUPFAM" id="SSF54427">
    <property type="entry name" value="NTF2-like"/>
    <property type="match status" value="1"/>
</dbReference>
<dbReference type="Pfam" id="PF12680">
    <property type="entry name" value="SnoaL_2"/>
    <property type="match status" value="1"/>
</dbReference>